<keyword evidence="2" id="KW-1185">Reference proteome</keyword>
<comment type="caution">
    <text evidence="1">The sequence shown here is derived from an EMBL/GenBank/DDBJ whole genome shotgun (WGS) entry which is preliminary data.</text>
</comment>
<dbReference type="Proteomes" id="UP001314229">
    <property type="component" value="Unassembled WGS sequence"/>
</dbReference>
<sequence length="114" mass="11927">MIATKRELLCDPSGEGSGLWFSAAKCSASLPSKPDLETCLLSTHDASGCKALPSAGGDDDENDQCCQAGEGDLKKMVAPQWGMWVVSSSPQLLKGSRVKSGTLKPTNANIDSQL</sequence>
<gene>
    <name evidence="1" type="ORF">FSCOSCO3_A024122</name>
</gene>
<protein>
    <submittedName>
        <fullName evidence="1">Uncharacterized protein</fullName>
    </submittedName>
</protein>
<dbReference type="EMBL" id="CAWUFR010000026">
    <property type="protein sequence ID" value="CAK6956863.1"/>
    <property type="molecule type" value="Genomic_DNA"/>
</dbReference>
<dbReference type="AlphaFoldDB" id="A0AAV1NCX1"/>
<accession>A0AAV1NCX1</accession>
<organism evidence="1 2">
    <name type="scientific">Scomber scombrus</name>
    <name type="common">Atlantic mackerel</name>
    <name type="synonym">Scomber vernalis</name>
    <dbReference type="NCBI Taxonomy" id="13677"/>
    <lineage>
        <taxon>Eukaryota</taxon>
        <taxon>Metazoa</taxon>
        <taxon>Chordata</taxon>
        <taxon>Craniata</taxon>
        <taxon>Vertebrata</taxon>
        <taxon>Euteleostomi</taxon>
        <taxon>Actinopterygii</taxon>
        <taxon>Neopterygii</taxon>
        <taxon>Teleostei</taxon>
        <taxon>Neoteleostei</taxon>
        <taxon>Acanthomorphata</taxon>
        <taxon>Pelagiaria</taxon>
        <taxon>Scombriformes</taxon>
        <taxon>Scombridae</taxon>
        <taxon>Scomber</taxon>
    </lineage>
</organism>
<evidence type="ECO:0000313" key="1">
    <source>
        <dbReference type="EMBL" id="CAK6956863.1"/>
    </source>
</evidence>
<evidence type="ECO:0000313" key="2">
    <source>
        <dbReference type="Proteomes" id="UP001314229"/>
    </source>
</evidence>
<reference evidence="1 2" key="1">
    <citation type="submission" date="2024-01" db="EMBL/GenBank/DDBJ databases">
        <authorList>
            <person name="Alioto T."/>
            <person name="Alioto T."/>
            <person name="Gomez Garrido J."/>
        </authorList>
    </citation>
    <scope>NUCLEOTIDE SEQUENCE [LARGE SCALE GENOMIC DNA]</scope>
</reference>
<name>A0AAV1NCX1_SCOSC</name>
<proteinExistence type="predicted"/>